<comment type="caution">
    <text evidence="11">The sequence shown here is derived from an EMBL/GenBank/DDBJ whole genome shotgun (WGS) entry which is preliminary data.</text>
</comment>
<reference evidence="11" key="2">
    <citation type="submission" date="2020-09" db="EMBL/GenBank/DDBJ databases">
        <authorList>
            <person name="Sun Q."/>
            <person name="Kim S."/>
        </authorList>
    </citation>
    <scope>NUCLEOTIDE SEQUENCE</scope>
    <source>
        <strain evidence="11">KCTC 12870</strain>
    </source>
</reference>
<dbReference type="Pfam" id="PF00459">
    <property type="entry name" value="Inositol_P"/>
    <property type="match status" value="1"/>
</dbReference>
<evidence type="ECO:0000256" key="8">
    <source>
        <dbReference type="ARBA" id="ARBA00044479"/>
    </source>
</evidence>
<keyword evidence="12" id="KW-1185">Reference proteome</keyword>
<accession>A0A8J3DDT4</accession>
<feature type="binding site" evidence="10">
    <location>
        <position position="70"/>
    </location>
    <ligand>
        <name>Mg(2+)</name>
        <dbReference type="ChEBI" id="CHEBI:18420"/>
        <label>1</label>
        <note>catalytic</note>
    </ligand>
</feature>
<gene>
    <name evidence="11" type="ORF">GCM10007047_26900</name>
</gene>
<dbReference type="GO" id="GO:0008441">
    <property type="term" value="F:3'(2'),5'-bisphosphate nucleotidase activity"/>
    <property type="evidence" value="ECO:0007669"/>
    <property type="project" value="UniProtKB-EC"/>
</dbReference>
<dbReference type="PANTHER" id="PTHR43200">
    <property type="entry name" value="PHOSPHATASE"/>
    <property type="match status" value="1"/>
</dbReference>
<feature type="binding site" evidence="10">
    <location>
        <position position="122"/>
    </location>
    <ligand>
        <name>Mg(2+)</name>
        <dbReference type="ChEBI" id="CHEBI:18420"/>
        <label>1</label>
        <note>catalytic</note>
    </ligand>
</feature>
<comment type="similarity">
    <text evidence="2">Belongs to the inositol monophosphatase superfamily.</text>
</comment>
<dbReference type="InterPro" id="IPR051090">
    <property type="entry name" value="Inositol_monoP_superfamily"/>
</dbReference>
<evidence type="ECO:0000256" key="5">
    <source>
        <dbReference type="ARBA" id="ARBA00022801"/>
    </source>
</evidence>
<evidence type="ECO:0000256" key="9">
    <source>
        <dbReference type="ARBA" id="ARBA00044484"/>
    </source>
</evidence>
<dbReference type="InterPro" id="IPR006239">
    <property type="entry name" value="DPNP"/>
</dbReference>
<evidence type="ECO:0000256" key="2">
    <source>
        <dbReference type="ARBA" id="ARBA00009759"/>
    </source>
</evidence>
<evidence type="ECO:0000256" key="10">
    <source>
        <dbReference type="PIRSR" id="PIRSR600760-2"/>
    </source>
</evidence>
<evidence type="ECO:0000256" key="3">
    <source>
        <dbReference type="ARBA" id="ARBA00012633"/>
    </source>
</evidence>
<dbReference type="PRINTS" id="PR00377">
    <property type="entry name" value="IMPHPHTASES"/>
</dbReference>
<dbReference type="EC" id="3.1.3.7" evidence="3"/>
<protein>
    <recommendedName>
        <fullName evidence="3">3'(2'),5'-bisphosphate nucleotidase</fullName>
        <ecNumber evidence="3">3.1.3.7</ecNumber>
    </recommendedName>
</protein>
<dbReference type="InterPro" id="IPR000760">
    <property type="entry name" value="Inositol_monophosphatase-like"/>
</dbReference>
<dbReference type="GO" id="GO:0046872">
    <property type="term" value="F:metal ion binding"/>
    <property type="evidence" value="ECO:0007669"/>
    <property type="project" value="UniProtKB-KW"/>
</dbReference>
<comment type="catalytic activity">
    <reaction evidence="7">
        <text>adenosine 2',5'-bisphosphate + H2O = AMP + phosphate</text>
        <dbReference type="Rhea" id="RHEA:77643"/>
        <dbReference type="ChEBI" id="CHEBI:15377"/>
        <dbReference type="ChEBI" id="CHEBI:43474"/>
        <dbReference type="ChEBI" id="CHEBI:194156"/>
        <dbReference type="ChEBI" id="CHEBI:456215"/>
        <dbReference type="EC" id="3.1.3.7"/>
    </reaction>
    <physiologicalReaction direction="left-to-right" evidence="7">
        <dbReference type="Rhea" id="RHEA:77644"/>
    </physiologicalReaction>
</comment>
<dbReference type="PANTHER" id="PTHR43200:SF6">
    <property type="entry name" value="3'(2'),5'-BISPHOSPHATE NUCLEOTIDASE"/>
    <property type="match status" value="1"/>
</dbReference>
<dbReference type="FunFam" id="3.40.190.80:FF:000003">
    <property type="entry name" value="PAP-specific phosphatase HAL2-like"/>
    <property type="match status" value="1"/>
</dbReference>
<organism evidence="11 12">
    <name type="scientific">Cerasicoccus arenae</name>
    <dbReference type="NCBI Taxonomy" id="424488"/>
    <lineage>
        <taxon>Bacteria</taxon>
        <taxon>Pseudomonadati</taxon>
        <taxon>Verrucomicrobiota</taxon>
        <taxon>Opitutia</taxon>
        <taxon>Puniceicoccales</taxon>
        <taxon>Cerasicoccaceae</taxon>
        <taxon>Cerasicoccus</taxon>
    </lineage>
</organism>
<keyword evidence="4 10" id="KW-0479">Metal-binding</keyword>
<dbReference type="NCBIfam" id="TIGR01330">
    <property type="entry name" value="bisphos_HAL2"/>
    <property type="match status" value="1"/>
</dbReference>
<dbReference type="CDD" id="cd01517">
    <property type="entry name" value="PAP_phosphatase"/>
    <property type="match status" value="1"/>
</dbReference>
<feature type="binding site" evidence="10">
    <location>
        <position position="124"/>
    </location>
    <ligand>
        <name>Mg(2+)</name>
        <dbReference type="ChEBI" id="CHEBI:18420"/>
        <label>1</label>
        <note>catalytic</note>
    </ligand>
</feature>
<name>A0A8J3DDT4_9BACT</name>
<comment type="catalytic activity">
    <reaction evidence="9">
        <text>3'-phosphoadenylyl sulfate + H2O = adenosine 5'-phosphosulfate + phosphate</text>
        <dbReference type="Rhea" id="RHEA:77639"/>
        <dbReference type="ChEBI" id="CHEBI:15377"/>
        <dbReference type="ChEBI" id="CHEBI:43474"/>
        <dbReference type="ChEBI" id="CHEBI:58243"/>
        <dbReference type="ChEBI" id="CHEBI:58339"/>
        <dbReference type="EC" id="3.1.3.7"/>
    </reaction>
    <physiologicalReaction direction="left-to-right" evidence="9">
        <dbReference type="Rhea" id="RHEA:77640"/>
    </physiologicalReaction>
</comment>
<dbReference type="SUPFAM" id="SSF56655">
    <property type="entry name" value="Carbohydrate phosphatase"/>
    <property type="match status" value="1"/>
</dbReference>
<comment type="catalytic activity">
    <reaction evidence="8">
        <text>adenosine 3',5'-bisphosphate + H2O = AMP + phosphate</text>
        <dbReference type="Rhea" id="RHEA:10040"/>
        <dbReference type="ChEBI" id="CHEBI:15377"/>
        <dbReference type="ChEBI" id="CHEBI:43474"/>
        <dbReference type="ChEBI" id="CHEBI:58343"/>
        <dbReference type="ChEBI" id="CHEBI:456215"/>
        <dbReference type="EC" id="3.1.3.7"/>
    </reaction>
    <physiologicalReaction direction="left-to-right" evidence="8">
        <dbReference type="Rhea" id="RHEA:10041"/>
    </physiologicalReaction>
</comment>
<keyword evidence="5" id="KW-0378">Hydrolase</keyword>
<dbReference type="RefSeq" id="WP_189516097.1">
    <property type="nucleotide sequence ID" value="NZ_BMXG01000019.1"/>
</dbReference>
<dbReference type="Gene3D" id="3.40.190.80">
    <property type="match status" value="1"/>
</dbReference>
<dbReference type="AlphaFoldDB" id="A0A8J3DDT4"/>
<evidence type="ECO:0000256" key="4">
    <source>
        <dbReference type="ARBA" id="ARBA00022723"/>
    </source>
</evidence>
<dbReference type="Proteomes" id="UP000642829">
    <property type="component" value="Unassembled WGS sequence"/>
</dbReference>
<dbReference type="InterPro" id="IPR020583">
    <property type="entry name" value="Inositol_monoP_metal-BS"/>
</dbReference>
<evidence type="ECO:0000256" key="7">
    <source>
        <dbReference type="ARBA" id="ARBA00044466"/>
    </source>
</evidence>
<evidence type="ECO:0000313" key="11">
    <source>
        <dbReference type="EMBL" id="GHC08273.1"/>
    </source>
</evidence>
<dbReference type="PROSITE" id="PS00629">
    <property type="entry name" value="IMP_1"/>
    <property type="match status" value="1"/>
</dbReference>
<evidence type="ECO:0000313" key="12">
    <source>
        <dbReference type="Proteomes" id="UP000642829"/>
    </source>
</evidence>
<feature type="binding site" evidence="10">
    <location>
        <position position="269"/>
    </location>
    <ligand>
        <name>Mg(2+)</name>
        <dbReference type="ChEBI" id="CHEBI:18420"/>
        <label>1</label>
        <note>catalytic</note>
    </ligand>
</feature>
<dbReference type="Gene3D" id="3.30.540.10">
    <property type="entry name" value="Fructose-1,6-Bisphosphatase, subunit A, domain 1"/>
    <property type="match status" value="1"/>
</dbReference>
<dbReference type="EMBL" id="BMXG01000019">
    <property type="protein sequence ID" value="GHC08273.1"/>
    <property type="molecule type" value="Genomic_DNA"/>
</dbReference>
<dbReference type="GO" id="GO:0000103">
    <property type="term" value="P:sulfate assimilation"/>
    <property type="evidence" value="ECO:0007669"/>
    <property type="project" value="TreeGrafter"/>
</dbReference>
<sequence>MKIWNNEKAAAIEAVIAASKLCENVRQRLNAGDHKEKEDRSPVTIADYGSQAVILSHLAKAFPNDPAVAEEDAAELTGATDLRQRIITEVQTIDPDATEHSVITAIDRGNYGGIEGRFWTLDPIDGTKGFLRQDQYAVALALIENGEVVLSVLGCPALPHNLDLPHGGAGCLLVSQLHHGTEIYDMQGHMLSGAVVDDNFNPALSTICESVESGHSKHDWAAAIAEKLGVKTQSIRMDSQCKYAAVARGDASIYLRLPTRPGYQEKIWDHAAGMLAVVEAGGRVTDMNGAPLDFAKGQTLSANSGVVASNLHVHDAVLQAIAETKNEYLPR</sequence>
<evidence type="ECO:0000256" key="6">
    <source>
        <dbReference type="ARBA" id="ARBA00022842"/>
    </source>
</evidence>
<keyword evidence="6 10" id="KW-0460">Magnesium</keyword>
<reference evidence="11" key="1">
    <citation type="journal article" date="2014" name="Int. J. Syst. Evol. Microbiol.">
        <title>Complete genome sequence of Corynebacterium casei LMG S-19264T (=DSM 44701T), isolated from a smear-ripened cheese.</title>
        <authorList>
            <consortium name="US DOE Joint Genome Institute (JGI-PGF)"/>
            <person name="Walter F."/>
            <person name="Albersmeier A."/>
            <person name="Kalinowski J."/>
            <person name="Ruckert C."/>
        </authorList>
    </citation>
    <scope>NUCLEOTIDE SEQUENCE</scope>
    <source>
        <strain evidence="11">KCTC 12870</strain>
    </source>
</reference>
<proteinExistence type="inferred from homology"/>
<evidence type="ECO:0000256" key="1">
    <source>
        <dbReference type="ARBA" id="ARBA00001946"/>
    </source>
</evidence>
<feature type="binding site" evidence="10">
    <location>
        <position position="125"/>
    </location>
    <ligand>
        <name>Mg(2+)</name>
        <dbReference type="ChEBI" id="CHEBI:18420"/>
        <label>1</label>
        <note>catalytic</note>
    </ligand>
</feature>
<comment type="cofactor">
    <cofactor evidence="1 10">
        <name>Mg(2+)</name>
        <dbReference type="ChEBI" id="CHEBI:18420"/>
    </cofactor>
</comment>